<gene>
    <name evidence="5" type="primary">algL</name>
    <name evidence="5" type="ORF">Mame_02312</name>
</gene>
<dbReference type="KEGG" id="mmed:Mame_02312"/>
<dbReference type="GO" id="GO:0042597">
    <property type="term" value="C:periplasmic space"/>
    <property type="evidence" value="ECO:0007669"/>
    <property type="project" value="InterPro"/>
</dbReference>
<dbReference type="EC" id="4.2.2.3" evidence="5"/>
<evidence type="ECO:0000256" key="1">
    <source>
        <dbReference type="ARBA" id="ARBA00022729"/>
    </source>
</evidence>
<dbReference type="eggNOG" id="ENOG502ZAMJ">
    <property type="taxonomic scope" value="Bacteria"/>
</dbReference>
<proteinExistence type="predicted"/>
<dbReference type="Pfam" id="PF05426">
    <property type="entry name" value="Alginate_lyase"/>
    <property type="match status" value="1"/>
</dbReference>
<feature type="chain" id="PRO_5010717498" evidence="3">
    <location>
        <begin position="34"/>
        <end position="366"/>
    </location>
</feature>
<dbReference type="InterPro" id="IPR006311">
    <property type="entry name" value="TAT_signal"/>
</dbReference>
<dbReference type="GO" id="GO:0045135">
    <property type="term" value="F:poly(beta-D-mannuronate) lyase activity"/>
    <property type="evidence" value="ECO:0007669"/>
    <property type="project" value="UniProtKB-EC"/>
</dbReference>
<evidence type="ECO:0000313" key="6">
    <source>
        <dbReference type="Proteomes" id="UP000191135"/>
    </source>
</evidence>
<dbReference type="Gene3D" id="1.50.10.100">
    <property type="entry name" value="Chondroitin AC/alginate lyase"/>
    <property type="match status" value="1"/>
</dbReference>
<keyword evidence="1 3" id="KW-0732">Signal</keyword>
<name>A0A1U9Z1S8_9HYPH</name>
<feature type="signal peptide" evidence="3">
    <location>
        <begin position="1"/>
        <end position="33"/>
    </location>
</feature>
<keyword evidence="2 5" id="KW-0456">Lyase</keyword>
<dbReference type="PROSITE" id="PS51318">
    <property type="entry name" value="TAT"/>
    <property type="match status" value="1"/>
</dbReference>
<reference evidence="5 6" key="1">
    <citation type="submission" date="2017-03" db="EMBL/GenBank/DDBJ databases">
        <title>Foreign affairs: Plasmid Transfer between Roseobacters and Rhizobia.</title>
        <authorList>
            <person name="Bartling P."/>
            <person name="Bunk B."/>
            <person name="Overmann J."/>
            <person name="Brinkmann H."/>
            <person name="Petersen J."/>
        </authorList>
    </citation>
    <scope>NUCLEOTIDE SEQUENCE [LARGE SCALE GENOMIC DNA]</scope>
    <source>
        <strain evidence="5 6">MACL11</strain>
    </source>
</reference>
<accession>A0A1U9Z1S8</accession>
<dbReference type="AlphaFoldDB" id="A0A1U9Z1S8"/>
<protein>
    <submittedName>
        <fullName evidence="5">Alginate lyase</fullName>
        <ecNumber evidence="5">4.2.2.3</ecNumber>
    </submittedName>
</protein>
<dbReference type="STRING" id="1122214.Mame_02312"/>
<dbReference type="Proteomes" id="UP000191135">
    <property type="component" value="Chromosome"/>
</dbReference>
<dbReference type="OrthoDB" id="7210452at2"/>
<dbReference type="RefSeq" id="WP_018063759.1">
    <property type="nucleotide sequence ID" value="NZ_AQWH01000004.1"/>
</dbReference>
<feature type="domain" description="Alginate lyase" evidence="4">
    <location>
        <begin position="110"/>
        <end position="290"/>
    </location>
</feature>
<dbReference type="InterPro" id="IPR008929">
    <property type="entry name" value="Chondroitin_lyas"/>
</dbReference>
<dbReference type="InterPro" id="IPR008397">
    <property type="entry name" value="Alginate_lyase_dom"/>
</dbReference>
<keyword evidence="6" id="KW-1185">Reference proteome</keyword>
<sequence precursor="true">MPDTSPSRSFLRQTGLLLAGASFLTLAGSPALAQEGEKSCPAFPPPTVTLDYGSRYDEGSADRSTLDEESDAAVDAALKDADDFIREITGLANDARANPGIAAVNAACVINGVHGWAAADAFGDLQTENAKMTYAARVGGIASAYRQVRDLADGLTDEKATIEAWLTKNGDFLIAYWDNDAPPKAKLGNLRLWAAYAVTEIALIVKSQDYINWAFASHRAVLETVAEDGSMPYEMRRGKYALHYQLHALAPLSASAALICHNDYSYTSDEEAVIEKAVGFALAGIEDPSKVAAIAGVHQSVPQGLAEQEPFTIAWLEAYLSLVSDGDLDRALAPLRPLSNSKLGGDLTLLYRNNPAMQPGCFGKQK</sequence>
<dbReference type="SUPFAM" id="SSF48230">
    <property type="entry name" value="Chondroitin AC/alginate lyase"/>
    <property type="match status" value="1"/>
</dbReference>
<evidence type="ECO:0000313" key="5">
    <source>
        <dbReference type="EMBL" id="AQZ51646.1"/>
    </source>
</evidence>
<evidence type="ECO:0000256" key="3">
    <source>
        <dbReference type="SAM" id="SignalP"/>
    </source>
</evidence>
<evidence type="ECO:0000259" key="4">
    <source>
        <dbReference type="Pfam" id="PF05426"/>
    </source>
</evidence>
<organism evidence="5 6">
    <name type="scientific">Martelella mediterranea DSM 17316</name>
    <dbReference type="NCBI Taxonomy" id="1122214"/>
    <lineage>
        <taxon>Bacteria</taxon>
        <taxon>Pseudomonadati</taxon>
        <taxon>Pseudomonadota</taxon>
        <taxon>Alphaproteobacteria</taxon>
        <taxon>Hyphomicrobiales</taxon>
        <taxon>Aurantimonadaceae</taxon>
        <taxon>Martelella</taxon>
    </lineage>
</organism>
<evidence type="ECO:0000256" key="2">
    <source>
        <dbReference type="ARBA" id="ARBA00023239"/>
    </source>
</evidence>
<dbReference type="EMBL" id="CP020330">
    <property type="protein sequence ID" value="AQZ51646.1"/>
    <property type="molecule type" value="Genomic_DNA"/>
</dbReference>